<evidence type="ECO:0000259" key="2">
    <source>
        <dbReference type="Pfam" id="PF11887"/>
    </source>
</evidence>
<dbReference type="InterPro" id="IPR024516">
    <property type="entry name" value="Mce_C"/>
</dbReference>
<dbReference type="EMBL" id="QGUI01000013">
    <property type="protein sequence ID" value="PZN01443.1"/>
    <property type="molecule type" value="Genomic_DNA"/>
</dbReference>
<reference evidence="3" key="4">
    <citation type="submission" date="2023-08" db="EMBL/GenBank/DDBJ databases">
        <authorList>
            <person name="Guima S.E.S."/>
            <person name="Martins L.F."/>
            <person name="Silva A.M."/>
            <person name="Setubal J.C."/>
        </authorList>
    </citation>
    <scope>NUCLEOTIDE SEQUENCE</scope>
    <source>
        <strain evidence="3">ZC4RG45</strain>
    </source>
</reference>
<dbReference type="Pfam" id="PF02470">
    <property type="entry name" value="MlaD"/>
    <property type="match status" value="1"/>
</dbReference>
<dbReference type="InterPro" id="IPR005693">
    <property type="entry name" value="Mce"/>
</dbReference>
<feature type="domain" description="Mce/MlaD" evidence="1">
    <location>
        <begin position="39"/>
        <end position="114"/>
    </location>
</feature>
<feature type="domain" description="Mammalian cell entry C-terminal" evidence="2">
    <location>
        <begin position="122"/>
        <end position="285"/>
    </location>
</feature>
<dbReference type="NCBIfam" id="TIGR00996">
    <property type="entry name" value="Mtu_fam_mce"/>
    <property type="match status" value="1"/>
</dbReference>
<protein>
    <submittedName>
        <fullName evidence="4">ABC transporter substrate-binding protein</fullName>
    </submittedName>
    <submittedName>
        <fullName evidence="3">MlaD family protein</fullName>
    </submittedName>
</protein>
<dbReference type="Pfam" id="PF11887">
    <property type="entry name" value="Mce4_CUP1"/>
    <property type="match status" value="1"/>
</dbReference>
<evidence type="ECO:0000313" key="4">
    <source>
        <dbReference type="EMBL" id="PZN01443.1"/>
    </source>
</evidence>
<evidence type="ECO:0000259" key="1">
    <source>
        <dbReference type="Pfam" id="PF02470"/>
    </source>
</evidence>
<comment type="caution">
    <text evidence="4">The sequence shown here is derived from an EMBL/GenBank/DDBJ whole genome shotgun (WGS) entry which is preliminary data.</text>
</comment>
<dbReference type="InterPro" id="IPR052336">
    <property type="entry name" value="MlaD_Phospholipid_Transporter"/>
</dbReference>
<proteinExistence type="predicted"/>
<reference evidence="4" key="2">
    <citation type="submission" date="2018-05" db="EMBL/GenBank/DDBJ databases">
        <authorList>
            <person name="Lanie J.A."/>
            <person name="Ng W.-L."/>
            <person name="Kazmierczak K.M."/>
            <person name="Andrzejewski T.M."/>
            <person name="Davidsen T.M."/>
            <person name="Wayne K.J."/>
            <person name="Tettelin H."/>
            <person name="Glass J.I."/>
            <person name="Rusch D."/>
            <person name="Podicherti R."/>
            <person name="Tsui H.-C.T."/>
            <person name="Winkler M.E."/>
        </authorList>
    </citation>
    <scope>NUCLEOTIDE SEQUENCE</scope>
    <source>
        <strain evidence="4">ZC4RG45</strain>
    </source>
</reference>
<dbReference type="PANTHER" id="PTHR33371:SF16">
    <property type="entry name" value="MCE-FAMILY PROTEIN MCE3F"/>
    <property type="match status" value="1"/>
</dbReference>
<dbReference type="EMBL" id="QGUI02000052">
    <property type="protein sequence ID" value="MFO7191827.1"/>
    <property type="molecule type" value="Genomic_DNA"/>
</dbReference>
<accession>A0A2W4JQV6</accession>
<dbReference type="InterPro" id="IPR003399">
    <property type="entry name" value="Mce/MlaD"/>
</dbReference>
<dbReference type="PANTHER" id="PTHR33371">
    <property type="entry name" value="INTERMEMBRANE PHOSPHOLIPID TRANSPORT SYSTEM BINDING PROTEIN MLAD-RELATED"/>
    <property type="match status" value="1"/>
</dbReference>
<evidence type="ECO:0000313" key="3">
    <source>
        <dbReference type="EMBL" id="MFO7191827.1"/>
    </source>
</evidence>
<dbReference type="GO" id="GO:0005576">
    <property type="term" value="C:extracellular region"/>
    <property type="evidence" value="ECO:0007669"/>
    <property type="project" value="TreeGrafter"/>
</dbReference>
<dbReference type="Proteomes" id="UP000249324">
    <property type="component" value="Unassembled WGS sequence"/>
</dbReference>
<reference evidence="3 5" key="3">
    <citation type="journal article" date="2021" name="BMC Genomics">
        <title>Genome-resolved metagenome and metatranscriptome analyses of thermophilic composting reveal key bacterial players and their metabolic interactions.</title>
        <authorList>
            <person name="Braga L.P.P."/>
            <person name="Pereira R.V."/>
            <person name="Martins L.F."/>
            <person name="Moura L.M.S."/>
            <person name="Sanchez F.B."/>
            <person name="Patane J.S.L."/>
            <person name="da Silva A.M."/>
            <person name="Setubal J.C."/>
        </authorList>
    </citation>
    <scope>NUCLEOTIDE SEQUENCE [LARGE SCALE GENOMIC DNA]</scope>
    <source>
        <strain evidence="3">ZC4RG45</strain>
    </source>
</reference>
<sequence>MLTRKTKLQLVAFVLISCTALVYALIRFTDVGKAFGDAGYTVAVRMPDTGGVFPNGEVTYRGVKVGRIGDMRLTDTGVEIDLNIEPDAPPIPADVQAVAMNRSAVGEQLIDLRPRKAGGPYLKNGSVITDTKRPPGTDDVIEELTDLADSVPTDALRTVVNESYDAFAGDYGKDLQVLMDTSSEFVRGARKNLPDLRQLLESGNQVLSTQNEEFDHVRSFATDLQKVSEALKGSDEDLRKLIDQVPSSATQVSEVVDEIGPGLSHVIANLITVGRIADTRLEGLEQAFITYPALSAGAVTMLRDNKGEAPLGLTLNLFDPPPCVKGYEGTVRRKGSDITNDPPYNKDAYCAEPKGSPINVRGSLNAPYNGIPVGEATDEEVAANANRDQESLDYQRRMDGRPDHLTVSKTVTSFGGMLGLG</sequence>
<name>A0A2W4JQV6_9PSEU</name>
<evidence type="ECO:0000313" key="5">
    <source>
        <dbReference type="Proteomes" id="UP000249324"/>
    </source>
</evidence>
<dbReference type="PROSITE" id="PS51257">
    <property type="entry name" value="PROKAR_LIPOPROTEIN"/>
    <property type="match status" value="1"/>
</dbReference>
<organism evidence="4">
    <name type="scientific">Thermocrispum agreste</name>
    <dbReference type="NCBI Taxonomy" id="37925"/>
    <lineage>
        <taxon>Bacteria</taxon>
        <taxon>Bacillati</taxon>
        <taxon>Actinomycetota</taxon>
        <taxon>Actinomycetes</taxon>
        <taxon>Pseudonocardiales</taxon>
        <taxon>Pseudonocardiaceae</taxon>
        <taxon>Thermocrispum</taxon>
    </lineage>
</organism>
<dbReference type="AlphaFoldDB" id="A0A2W4JQV6"/>
<dbReference type="STRING" id="1111738.GCA_000427905_03653"/>
<reference evidence="3" key="1">
    <citation type="submission" date="2018-05" db="EMBL/GenBank/DDBJ databases">
        <authorList>
            <person name="Moura L."/>
            <person name="Setubal J.C."/>
        </authorList>
    </citation>
    <scope>NUCLEOTIDE SEQUENCE</scope>
    <source>
        <strain evidence="3">ZC4RG45</strain>
    </source>
</reference>
<gene>
    <name evidence="3" type="ORF">DIU77_006245</name>
    <name evidence="4" type="ORF">DIU77_00640</name>
</gene>